<dbReference type="EMBL" id="VFSV01000007">
    <property type="protein sequence ID" value="TRD22267.1"/>
    <property type="molecule type" value="Genomic_DNA"/>
</dbReference>
<protein>
    <submittedName>
        <fullName evidence="5">ABC transporter substrate-binding protein</fullName>
    </submittedName>
</protein>
<dbReference type="PANTHER" id="PTHR47235">
    <property type="entry name" value="BLR6548 PROTEIN"/>
    <property type="match status" value="1"/>
</dbReference>
<feature type="chain" id="PRO_5021844658" evidence="3">
    <location>
        <begin position="22"/>
        <end position="427"/>
    </location>
</feature>
<dbReference type="RefSeq" id="WP_142833903.1">
    <property type="nucleotide sequence ID" value="NZ_VFSV01000007.1"/>
</dbReference>
<dbReference type="OrthoDB" id="8184122at2"/>
<gene>
    <name evidence="5" type="ORF">FEV53_05980</name>
</gene>
<evidence type="ECO:0000313" key="5">
    <source>
        <dbReference type="EMBL" id="TRD22267.1"/>
    </source>
</evidence>
<name>A0A547Q7A0_9RHOB</name>
<evidence type="ECO:0000313" key="6">
    <source>
        <dbReference type="Proteomes" id="UP000318590"/>
    </source>
</evidence>
<comment type="caution">
    <text evidence="5">The sequence shown here is derived from an EMBL/GenBank/DDBJ whole genome shotgun (WGS) entry which is preliminary data.</text>
</comment>
<dbReference type="Gene3D" id="3.40.50.2300">
    <property type="match status" value="2"/>
</dbReference>
<keyword evidence="2 3" id="KW-0732">Signal</keyword>
<keyword evidence="6" id="KW-1185">Reference proteome</keyword>
<dbReference type="InterPro" id="IPR028081">
    <property type="entry name" value="Leu-bd"/>
</dbReference>
<dbReference type="AlphaFoldDB" id="A0A547Q7A0"/>
<comment type="similarity">
    <text evidence="1">Belongs to the leucine-binding protein family.</text>
</comment>
<accession>A0A547Q7A0</accession>
<dbReference type="Pfam" id="PF13458">
    <property type="entry name" value="Peripla_BP_6"/>
    <property type="match status" value="1"/>
</dbReference>
<evidence type="ECO:0000256" key="3">
    <source>
        <dbReference type="SAM" id="SignalP"/>
    </source>
</evidence>
<dbReference type="CDD" id="cd06334">
    <property type="entry name" value="PBP1_ABC_ligand_binding-like"/>
    <property type="match status" value="1"/>
</dbReference>
<evidence type="ECO:0000259" key="4">
    <source>
        <dbReference type="Pfam" id="PF13458"/>
    </source>
</evidence>
<dbReference type="InterPro" id="IPR028082">
    <property type="entry name" value="Peripla_BP_I"/>
</dbReference>
<feature type="signal peptide" evidence="3">
    <location>
        <begin position="1"/>
        <end position="21"/>
    </location>
</feature>
<reference evidence="5 6" key="1">
    <citation type="submission" date="2019-06" db="EMBL/GenBank/DDBJ databases">
        <title>Paenimaribius caenipelagi gen. nov., sp. nov., isolated from a tidal flat.</title>
        <authorList>
            <person name="Yoon J.-H."/>
        </authorList>
    </citation>
    <scope>NUCLEOTIDE SEQUENCE [LARGE SCALE GENOMIC DNA]</scope>
    <source>
        <strain evidence="5 6">JBTF-M29</strain>
    </source>
</reference>
<sequence>MKTRILAGALAAAMVTGPALAELTFPSLSYRTGPYAANGIPFADGYADYFTLLNERDGGIGGEMINMIECETGYNTEKGVECYESTKGEGALVYQPLSTGITYQLIPRVTADGIPLHTLGYGRTSAANGKVFEWVFNYPATYWDGASVAIKYLLDENGGDLSGKKIALVYHNSAYGKEPIRTLTELSGQHGFDLLELPVDHPGQEQRSTWVQVRQQRPDYVLMWGWGVMNQVAIQEAVNIRFPMENFIGIWWSGSENDVKPAGDGANGYKALNFHAPGADFAIYDDLKTHVYDAGKAAGAGDQMGTVLYNRGLYAAMIAAEGARKAQEIHGVSAITPAQMRDGLEQLAIDEARMEELGLGGFGPTFESSCASHGGSGRVAVNQWNAADGKWEVLTDYIQSDQELIGRLVEEDSVAYAEENGIEMRCQ</sequence>
<feature type="domain" description="Leucine-binding protein" evidence="4">
    <location>
        <begin position="25"/>
        <end position="385"/>
    </location>
</feature>
<organism evidence="5 6">
    <name type="scientific">Palleronia caenipelagi</name>
    <dbReference type="NCBI Taxonomy" id="2489174"/>
    <lineage>
        <taxon>Bacteria</taxon>
        <taxon>Pseudomonadati</taxon>
        <taxon>Pseudomonadota</taxon>
        <taxon>Alphaproteobacteria</taxon>
        <taxon>Rhodobacterales</taxon>
        <taxon>Roseobacteraceae</taxon>
        <taxon>Palleronia</taxon>
    </lineage>
</organism>
<evidence type="ECO:0000256" key="1">
    <source>
        <dbReference type="ARBA" id="ARBA00010062"/>
    </source>
</evidence>
<proteinExistence type="inferred from homology"/>
<evidence type="ECO:0000256" key="2">
    <source>
        <dbReference type="ARBA" id="ARBA00022729"/>
    </source>
</evidence>
<dbReference type="SUPFAM" id="SSF53822">
    <property type="entry name" value="Periplasmic binding protein-like I"/>
    <property type="match status" value="1"/>
</dbReference>
<dbReference type="Proteomes" id="UP000318590">
    <property type="component" value="Unassembled WGS sequence"/>
</dbReference>
<dbReference type="PANTHER" id="PTHR47235:SF1">
    <property type="entry name" value="BLR6548 PROTEIN"/>
    <property type="match status" value="1"/>
</dbReference>